<dbReference type="AlphaFoldDB" id="A0A0C3FX99"/>
<feature type="region of interest" description="Disordered" evidence="3">
    <location>
        <begin position="630"/>
        <end position="668"/>
    </location>
</feature>
<dbReference type="PANTHER" id="PTHR13153">
    <property type="entry name" value="CGTHBA PROTEIN -14 GENE PROTEIN"/>
    <property type="match status" value="1"/>
</dbReference>
<feature type="domain" description="GATOR1 complex protein NPRL3 C-terminal HTH" evidence="5">
    <location>
        <begin position="687"/>
        <end position="747"/>
    </location>
</feature>
<dbReference type="PANTHER" id="PTHR13153:SF5">
    <property type="entry name" value="GATOR COMPLEX PROTEIN NPRL3"/>
    <property type="match status" value="1"/>
</dbReference>
<keyword evidence="2" id="KW-0469">Meiosis</keyword>
<proteinExistence type="inferred from homology"/>
<evidence type="ECO:0000256" key="3">
    <source>
        <dbReference type="SAM" id="MobiDB-lite"/>
    </source>
</evidence>
<dbReference type="Pfam" id="PF24064">
    <property type="entry name" value="HTH_NPRL3"/>
    <property type="match status" value="1"/>
</dbReference>
<evidence type="ECO:0000259" key="5">
    <source>
        <dbReference type="Pfam" id="PF24064"/>
    </source>
</evidence>
<reference evidence="6 7" key="1">
    <citation type="submission" date="2014-04" db="EMBL/GenBank/DDBJ databases">
        <authorList>
            <consortium name="DOE Joint Genome Institute"/>
            <person name="Kuo A."/>
            <person name="Tarkka M."/>
            <person name="Buscot F."/>
            <person name="Kohler A."/>
            <person name="Nagy L.G."/>
            <person name="Floudas D."/>
            <person name="Copeland A."/>
            <person name="Barry K.W."/>
            <person name="Cichocki N."/>
            <person name="Veneault-Fourrey C."/>
            <person name="LaButti K."/>
            <person name="Lindquist E.A."/>
            <person name="Lipzen A."/>
            <person name="Lundell T."/>
            <person name="Morin E."/>
            <person name="Murat C."/>
            <person name="Sun H."/>
            <person name="Tunlid A."/>
            <person name="Henrissat B."/>
            <person name="Grigoriev I.V."/>
            <person name="Hibbett D.S."/>
            <person name="Martin F."/>
            <person name="Nordberg H.P."/>
            <person name="Cantor M.N."/>
            <person name="Hua S.X."/>
        </authorList>
    </citation>
    <scope>NUCLEOTIDE SEQUENCE [LARGE SCALE GENOMIC DNA]</scope>
    <source>
        <strain evidence="6 7">F 1598</strain>
    </source>
</reference>
<accession>A0A0C3FX99</accession>
<dbReference type="GO" id="GO:0034198">
    <property type="term" value="P:cellular response to amino acid starvation"/>
    <property type="evidence" value="ECO:0007669"/>
    <property type="project" value="TreeGrafter"/>
</dbReference>
<comment type="subcellular location">
    <subcellularLocation>
        <location evidence="2">Vacuole membrane</location>
        <topology evidence="2">Peripheral membrane protein</topology>
    </subcellularLocation>
</comment>
<dbReference type="STRING" id="765440.A0A0C3FX99"/>
<dbReference type="GO" id="GO:1904262">
    <property type="term" value="P:negative regulation of TORC1 signaling"/>
    <property type="evidence" value="ECO:0007669"/>
    <property type="project" value="TreeGrafter"/>
</dbReference>
<dbReference type="GO" id="GO:0010508">
    <property type="term" value="P:positive regulation of autophagy"/>
    <property type="evidence" value="ECO:0007669"/>
    <property type="project" value="TreeGrafter"/>
</dbReference>
<feature type="compositionally biased region" description="Polar residues" evidence="3">
    <location>
        <begin position="195"/>
        <end position="211"/>
    </location>
</feature>
<keyword evidence="7" id="KW-1185">Reference proteome</keyword>
<feature type="region of interest" description="Disordered" evidence="3">
    <location>
        <begin position="183"/>
        <end position="216"/>
    </location>
</feature>
<comment type="function">
    <text evidence="2">Mediates inactivation of the TORC1 complex in response to amino acid starvation. Required for meiotic nuclear division.</text>
</comment>
<comment type="similarity">
    <text evidence="1 2">Belongs to the NPR3 family.</text>
</comment>
<feature type="region of interest" description="Disordered" evidence="3">
    <location>
        <begin position="93"/>
        <end position="121"/>
    </location>
</feature>
<evidence type="ECO:0000256" key="2">
    <source>
        <dbReference type="RuleBase" id="RU368069"/>
    </source>
</evidence>
<feature type="signal peptide" evidence="4">
    <location>
        <begin position="1"/>
        <end position="17"/>
    </location>
</feature>
<dbReference type="InParanoid" id="A0A0C3FX99"/>
<feature type="compositionally biased region" description="Acidic residues" evidence="3">
    <location>
        <begin position="650"/>
        <end position="663"/>
    </location>
</feature>
<dbReference type="Proteomes" id="UP000054166">
    <property type="component" value="Unassembled WGS sequence"/>
</dbReference>
<feature type="chain" id="PRO_5002164386" description="Nitrogen permease regulator 3" evidence="4">
    <location>
        <begin position="18"/>
        <end position="771"/>
    </location>
</feature>
<feature type="compositionally biased region" description="Low complexity" evidence="3">
    <location>
        <begin position="93"/>
        <end position="112"/>
    </location>
</feature>
<keyword evidence="2 4" id="KW-0732">Signal</keyword>
<dbReference type="EMBL" id="KN832988">
    <property type="protein sequence ID" value="KIM84164.1"/>
    <property type="molecule type" value="Genomic_DNA"/>
</dbReference>
<reference evidence="7" key="2">
    <citation type="submission" date="2015-01" db="EMBL/GenBank/DDBJ databases">
        <title>Evolutionary Origins and Diversification of the Mycorrhizal Mutualists.</title>
        <authorList>
            <consortium name="DOE Joint Genome Institute"/>
            <consortium name="Mycorrhizal Genomics Consortium"/>
            <person name="Kohler A."/>
            <person name="Kuo A."/>
            <person name="Nagy L.G."/>
            <person name="Floudas D."/>
            <person name="Copeland A."/>
            <person name="Barry K.W."/>
            <person name="Cichocki N."/>
            <person name="Veneault-Fourrey C."/>
            <person name="LaButti K."/>
            <person name="Lindquist E.A."/>
            <person name="Lipzen A."/>
            <person name="Lundell T."/>
            <person name="Morin E."/>
            <person name="Murat C."/>
            <person name="Riley R."/>
            <person name="Ohm R."/>
            <person name="Sun H."/>
            <person name="Tunlid A."/>
            <person name="Henrissat B."/>
            <person name="Grigoriev I.V."/>
            <person name="Hibbett D.S."/>
            <person name="Martin F."/>
        </authorList>
    </citation>
    <scope>NUCLEOTIDE SEQUENCE [LARGE SCALE GENOMIC DNA]</scope>
    <source>
        <strain evidence="7">F 1598</strain>
    </source>
</reference>
<dbReference type="GO" id="GO:0051321">
    <property type="term" value="P:meiotic cell cycle"/>
    <property type="evidence" value="ECO:0007669"/>
    <property type="project" value="UniProtKB-UniRule"/>
</dbReference>
<evidence type="ECO:0000313" key="6">
    <source>
        <dbReference type="EMBL" id="KIM84164.1"/>
    </source>
</evidence>
<evidence type="ECO:0000313" key="7">
    <source>
        <dbReference type="Proteomes" id="UP000054166"/>
    </source>
</evidence>
<dbReference type="InterPro" id="IPR056603">
    <property type="entry name" value="HTH_NPRL3"/>
</dbReference>
<dbReference type="GO" id="GO:1990130">
    <property type="term" value="C:GATOR1 complex"/>
    <property type="evidence" value="ECO:0007669"/>
    <property type="project" value="TreeGrafter"/>
</dbReference>
<gene>
    <name evidence="6" type="ORF">PILCRDRAFT_6448</name>
</gene>
<dbReference type="InterPro" id="IPR005365">
    <property type="entry name" value="Npr3"/>
</dbReference>
<dbReference type="OrthoDB" id="18648at2759"/>
<dbReference type="Pfam" id="PF03666">
    <property type="entry name" value="NPR3"/>
    <property type="match status" value="1"/>
</dbReference>
<organism evidence="6 7">
    <name type="scientific">Piloderma croceum (strain F 1598)</name>
    <dbReference type="NCBI Taxonomy" id="765440"/>
    <lineage>
        <taxon>Eukaryota</taxon>
        <taxon>Fungi</taxon>
        <taxon>Dikarya</taxon>
        <taxon>Basidiomycota</taxon>
        <taxon>Agaricomycotina</taxon>
        <taxon>Agaricomycetes</taxon>
        <taxon>Agaricomycetidae</taxon>
        <taxon>Atheliales</taxon>
        <taxon>Atheliaceae</taxon>
        <taxon>Piloderma</taxon>
    </lineage>
</organism>
<name>A0A0C3FX99_PILCF</name>
<feature type="region of interest" description="Disordered" evidence="3">
    <location>
        <begin position="571"/>
        <end position="609"/>
    </location>
</feature>
<dbReference type="FunCoup" id="A0A0C3FX99">
    <property type="interactions" value="107"/>
</dbReference>
<evidence type="ECO:0000256" key="4">
    <source>
        <dbReference type="SAM" id="SignalP"/>
    </source>
</evidence>
<evidence type="ECO:0000256" key="1">
    <source>
        <dbReference type="ARBA" id="ARBA00010546"/>
    </source>
</evidence>
<feature type="region of interest" description="Disordered" evidence="3">
    <location>
        <begin position="24"/>
        <end position="81"/>
    </location>
</feature>
<feature type="compositionally biased region" description="Low complexity" evidence="3">
    <location>
        <begin position="577"/>
        <end position="595"/>
    </location>
</feature>
<dbReference type="GO" id="GO:0038202">
    <property type="term" value="P:TORC1 signaling"/>
    <property type="evidence" value="ECO:0007669"/>
    <property type="project" value="TreeGrafter"/>
</dbReference>
<sequence>MAETLLAILLVTSSAKGSSLVYRWPPTPAHSARLARPRPDHKAGTVQLDNPGRAASYSDVPADNKGDINSPEGYTLDEDYEWKRPSSVRDRSISVSRSVHRSSSGRNSPSGDDSYDIDSVDRPPLSDEYDDLFGYSSEFLAGLLCPQRSLCHQKFELIVDNLAFIGHPVCAEEDGMWRFKPEKFKSGSRGRGSRNRQLSQLDETGPDTSPNGERRPANSWLQRFHLVIVLDLPDPSSSASGNVSKYFDIIYEQIAFTVTAVLFQEQVLSNFVETECEILGTLKDECISKGEPFADYMSHAQSVSSIAPAMKALYKAIKDSAMAHITIHNLPLELQLPPHLDHLLHSVEDFDLDFVVHEDDDGEANAWGQEMRFGWRLPALAPWKSLLLLDGQDGQALDPRMGLTGSRVNSDDRALAEGLIRFLDIASVTLSLNDMASLLDWDLESQIYPIVRWLVLHRRAKVVDTVHHALKTVFTLPPKFETPLSDLIIQFKHDFPQPSVMPLPKILSMISTSTSKQSDNHFFATVVISKDLINVYQDVVLWMLKRDLLITLHLRVRVVATTDLKLRVRKSRDMRRASSGKSGSSRGRASFGTGSDPFGHDSDAESTLEPMGGINWLSLSPKSARRHTRLLPSVDSGTSKNGEITPDGEYGFEDEKEVDDSDEANVGWGSKDDTLWPSMISDPGRATPLQRKWLSAMSEDKEEYIASRFEQINQYFDGKKTDDEILHRADISRKQLREVLHHYKEYVSSNIVHPNNHLILLPQLQTFLHPS</sequence>
<dbReference type="GO" id="GO:0005774">
    <property type="term" value="C:vacuolar membrane"/>
    <property type="evidence" value="ECO:0007669"/>
    <property type="project" value="UniProtKB-SubCell"/>
</dbReference>
<dbReference type="HOGENOM" id="CLU_021922_0_0_1"/>
<protein>
    <recommendedName>
        <fullName evidence="2">Nitrogen permease regulator 3</fullName>
    </recommendedName>
    <alternativeName>
        <fullName evidence="2">Required for meiotic nuclear division protein 11</fullName>
    </alternativeName>
</protein>